<dbReference type="AlphaFoldDB" id="A0A7X0C2Q0"/>
<keyword evidence="2" id="KW-1185">Reference proteome</keyword>
<protein>
    <submittedName>
        <fullName evidence="1">Uncharacterized protein</fullName>
    </submittedName>
</protein>
<evidence type="ECO:0000313" key="1">
    <source>
        <dbReference type="EMBL" id="MBB6346395.1"/>
    </source>
</evidence>
<dbReference type="Proteomes" id="UP000583800">
    <property type="component" value="Unassembled WGS sequence"/>
</dbReference>
<sequence length="73" mass="7389">MFSGKDLCNAADAPGVWVVWSSRISSAPGAGPCVAEGPGTSDDNQTKVVNLETGETRQVVAALGVEGLRCGPT</sequence>
<gene>
    <name evidence="1" type="ORF">FHU36_002904</name>
</gene>
<accession>A0A7X0C2Q0</accession>
<name>A0A7X0C2Q0_9ACTN</name>
<reference evidence="1 2" key="1">
    <citation type="submission" date="2020-08" db="EMBL/GenBank/DDBJ databases">
        <title>Sequencing the genomes of 1000 actinobacteria strains.</title>
        <authorList>
            <person name="Klenk H.-P."/>
        </authorList>
    </citation>
    <scope>NUCLEOTIDE SEQUENCE [LARGE SCALE GENOMIC DNA]</scope>
    <source>
        <strain evidence="1 2">DSM 45913</strain>
    </source>
</reference>
<comment type="caution">
    <text evidence="1">The sequence shown here is derived from an EMBL/GenBank/DDBJ whole genome shotgun (WGS) entry which is preliminary data.</text>
</comment>
<dbReference type="RefSeq" id="WP_185084179.1">
    <property type="nucleotide sequence ID" value="NZ_JACHJB010000001.1"/>
</dbReference>
<dbReference type="EMBL" id="JACHJB010000001">
    <property type="protein sequence ID" value="MBB6346395.1"/>
    <property type="molecule type" value="Genomic_DNA"/>
</dbReference>
<proteinExistence type="predicted"/>
<evidence type="ECO:0000313" key="2">
    <source>
        <dbReference type="Proteomes" id="UP000583800"/>
    </source>
</evidence>
<organism evidence="1 2">
    <name type="scientific">Nonomuraea muscovyensis</name>
    <dbReference type="NCBI Taxonomy" id="1124761"/>
    <lineage>
        <taxon>Bacteria</taxon>
        <taxon>Bacillati</taxon>
        <taxon>Actinomycetota</taxon>
        <taxon>Actinomycetes</taxon>
        <taxon>Streptosporangiales</taxon>
        <taxon>Streptosporangiaceae</taxon>
        <taxon>Nonomuraea</taxon>
    </lineage>
</organism>